<feature type="domain" description="Glycosyl transferase family 1" evidence="1">
    <location>
        <begin position="197"/>
        <end position="353"/>
    </location>
</feature>
<name>A0A0G0VFN3_9BACT</name>
<proteinExistence type="predicted"/>
<gene>
    <name evidence="3" type="ORF">UU50_C0003G0069</name>
</gene>
<reference evidence="3 4" key="1">
    <citation type="journal article" date="2015" name="Nature">
        <title>rRNA introns, odd ribosomes, and small enigmatic genomes across a large radiation of phyla.</title>
        <authorList>
            <person name="Brown C.T."/>
            <person name="Hug L.A."/>
            <person name="Thomas B.C."/>
            <person name="Sharon I."/>
            <person name="Castelle C.J."/>
            <person name="Singh A."/>
            <person name="Wilkins M.J."/>
            <person name="Williams K.H."/>
            <person name="Banfield J.F."/>
        </authorList>
    </citation>
    <scope>NUCLEOTIDE SEQUENCE [LARGE SCALE GENOMIC DNA]</scope>
</reference>
<dbReference type="PANTHER" id="PTHR12526:SF636">
    <property type="entry name" value="BLL3647 PROTEIN"/>
    <property type="match status" value="1"/>
</dbReference>
<dbReference type="EMBL" id="LCAW01000003">
    <property type="protein sequence ID" value="KKR99764.1"/>
    <property type="molecule type" value="Genomic_DNA"/>
</dbReference>
<dbReference type="GO" id="GO:0016757">
    <property type="term" value="F:glycosyltransferase activity"/>
    <property type="evidence" value="ECO:0007669"/>
    <property type="project" value="InterPro"/>
</dbReference>
<dbReference type="SUPFAM" id="SSF53756">
    <property type="entry name" value="UDP-Glycosyltransferase/glycogen phosphorylase"/>
    <property type="match status" value="1"/>
</dbReference>
<organism evidence="3 4">
    <name type="scientific">Candidatus Uhrbacteria bacterium GW2011_GWC1_41_20</name>
    <dbReference type="NCBI Taxonomy" id="1618983"/>
    <lineage>
        <taxon>Bacteria</taxon>
        <taxon>Candidatus Uhriibacteriota</taxon>
    </lineage>
</organism>
<dbReference type="AlphaFoldDB" id="A0A0G0VFN3"/>
<protein>
    <submittedName>
        <fullName evidence="3">Glycosyl transferase group 1</fullName>
    </submittedName>
</protein>
<dbReference type="Gene3D" id="3.40.50.2000">
    <property type="entry name" value="Glycogen Phosphorylase B"/>
    <property type="match status" value="2"/>
</dbReference>
<accession>A0A0G0VFN3</accession>
<evidence type="ECO:0000313" key="4">
    <source>
        <dbReference type="Proteomes" id="UP000033930"/>
    </source>
</evidence>
<evidence type="ECO:0000259" key="2">
    <source>
        <dbReference type="Pfam" id="PF13439"/>
    </source>
</evidence>
<keyword evidence="3" id="KW-0808">Transferase</keyword>
<dbReference type="Proteomes" id="UP000033930">
    <property type="component" value="Unassembled WGS sequence"/>
</dbReference>
<dbReference type="PATRIC" id="fig|1618983.3.peg.201"/>
<dbReference type="PANTHER" id="PTHR12526">
    <property type="entry name" value="GLYCOSYLTRANSFERASE"/>
    <property type="match status" value="1"/>
</dbReference>
<feature type="domain" description="Glycosyltransferase subfamily 4-like N-terminal" evidence="2">
    <location>
        <begin position="15"/>
        <end position="178"/>
    </location>
</feature>
<dbReference type="Pfam" id="PF13439">
    <property type="entry name" value="Glyco_transf_4"/>
    <property type="match status" value="1"/>
</dbReference>
<comment type="caution">
    <text evidence="3">The sequence shown here is derived from an EMBL/GenBank/DDBJ whole genome shotgun (WGS) entry which is preliminary data.</text>
</comment>
<dbReference type="InterPro" id="IPR001296">
    <property type="entry name" value="Glyco_trans_1"/>
</dbReference>
<sequence>MHIALIGQKGLPSQYGGIETHVEELATRLVRHGNHVTAYTRSWYTPANMNLYNGIVLKSLPSINTKHLDAISHTFLATLHACLIERPDIIHFHGVGPSLLSWIPKILRPQAVVINTFHCIDREHAKWGAFARWMLQLGEKACIKFGHEVIAVSRTLVNYIAVSYHQRVHYIPNGISPRRANTDDVLLAPFDLQSFQYIAMVARLVPHKGAHTLIDAWKLAREKEPELLRNIKLAIIGGSAFTDSYVEQLHAQARGDSSIVLTGFQRGDVLKALFAGAKFIVHPSTSEGLPIAILEAMSFGKAVIASDIPENMEVIAEYGVPFSTGDVKELSEKIIELASDEMQTASIGHAAREFVETEYHWDDIANATVELYEKRLAIREGILAVR</sequence>
<dbReference type="Pfam" id="PF00534">
    <property type="entry name" value="Glycos_transf_1"/>
    <property type="match status" value="1"/>
</dbReference>
<dbReference type="InterPro" id="IPR028098">
    <property type="entry name" value="Glyco_trans_4-like_N"/>
</dbReference>
<evidence type="ECO:0000313" key="3">
    <source>
        <dbReference type="EMBL" id="KKR99764.1"/>
    </source>
</evidence>
<evidence type="ECO:0000259" key="1">
    <source>
        <dbReference type="Pfam" id="PF00534"/>
    </source>
</evidence>
<dbReference type="CDD" id="cd03801">
    <property type="entry name" value="GT4_PimA-like"/>
    <property type="match status" value="1"/>
</dbReference>